<sequence>MIISYDSDGNEFEGFEDFDPSKPLTSQEVFTPIDNSNKNEFALPLPKNRVKMPAPPEPVKVIQPTLGTEVQSQYTKTDEIIEVNAEIYHQMNQQLATENMIIRDKSVFNGVGRQRYKSQLTYLSAIDIASRGEAEAMAKHITRARVNSRQMYGW</sequence>
<dbReference type="KEGG" id="tva:4753346"/>
<reference evidence="2" key="2">
    <citation type="journal article" date="2007" name="Science">
        <title>Draft genome sequence of the sexually transmitted pathogen Trichomonas vaginalis.</title>
        <authorList>
            <person name="Carlton J.M."/>
            <person name="Hirt R.P."/>
            <person name="Silva J.C."/>
            <person name="Delcher A.L."/>
            <person name="Schatz M."/>
            <person name="Zhao Q."/>
            <person name="Wortman J.R."/>
            <person name="Bidwell S.L."/>
            <person name="Alsmark U.C.M."/>
            <person name="Besteiro S."/>
            <person name="Sicheritz-Ponten T."/>
            <person name="Noel C.J."/>
            <person name="Dacks J.B."/>
            <person name="Foster P.G."/>
            <person name="Simillion C."/>
            <person name="Van de Peer Y."/>
            <person name="Miranda-Saavedra D."/>
            <person name="Barton G.J."/>
            <person name="Westrop G.D."/>
            <person name="Mueller S."/>
            <person name="Dessi D."/>
            <person name="Fiori P.L."/>
            <person name="Ren Q."/>
            <person name="Paulsen I."/>
            <person name="Zhang H."/>
            <person name="Bastida-Corcuera F.D."/>
            <person name="Simoes-Barbosa A."/>
            <person name="Brown M.T."/>
            <person name="Hayes R.D."/>
            <person name="Mukherjee M."/>
            <person name="Okumura C.Y."/>
            <person name="Schneider R."/>
            <person name="Smith A.J."/>
            <person name="Vanacova S."/>
            <person name="Villalvazo M."/>
            <person name="Haas B.J."/>
            <person name="Pertea M."/>
            <person name="Feldblyum T.V."/>
            <person name="Utterback T.R."/>
            <person name="Shu C.L."/>
            <person name="Osoegawa K."/>
            <person name="de Jong P.J."/>
            <person name="Hrdy I."/>
            <person name="Horvathova L."/>
            <person name="Zubacova Z."/>
            <person name="Dolezal P."/>
            <person name="Malik S.B."/>
            <person name="Logsdon J.M. Jr."/>
            <person name="Henze K."/>
            <person name="Gupta A."/>
            <person name="Wang C.C."/>
            <person name="Dunne R.L."/>
            <person name="Upcroft J.A."/>
            <person name="Upcroft P."/>
            <person name="White O."/>
            <person name="Salzberg S.L."/>
            <person name="Tang P."/>
            <person name="Chiu C.-H."/>
            <person name="Lee Y.-S."/>
            <person name="Embley T.M."/>
            <person name="Coombs G.H."/>
            <person name="Mottram J.C."/>
            <person name="Tachezy J."/>
            <person name="Fraser-Liggett C.M."/>
            <person name="Johnson P.J."/>
        </authorList>
    </citation>
    <scope>NUCLEOTIDE SEQUENCE [LARGE SCALE GENOMIC DNA]</scope>
    <source>
        <strain evidence="2">G3</strain>
    </source>
</reference>
<protein>
    <submittedName>
        <fullName evidence="2">Uncharacterized protein</fullName>
    </submittedName>
</protein>
<evidence type="ECO:0000313" key="2">
    <source>
        <dbReference type="EMBL" id="EAX95589.1"/>
    </source>
</evidence>
<name>A2FHP5_TRIV3</name>
<organism evidence="2 3">
    <name type="scientific">Trichomonas vaginalis (strain ATCC PRA-98 / G3)</name>
    <dbReference type="NCBI Taxonomy" id="412133"/>
    <lineage>
        <taxon>Eukaryota</taxon>
        <taxon>Metamonada</taxon>
        <taxon>Parabasalia</taxon>
        <taxon>Trichomonadida</taxon>
        <taxon>Trichomonadidae</taxon>
        <taxon>Trichomonas</taxon>
    </lineage>
</organism>
<evidence type="ECO:0000313" key="3">
    <source>
        <dbReference type="Proteomes" id="UP000001542"/>
    </source>
</evidence>
<feature type="compositionally biased region" description="Acidic residues" evidence="1">
    <location>
        <begin position="8"/>
        <end position="18"/>
    </location>
</feature>
<dbReference type="Proteomes" id="UP000001542">
    <property type="component" value="Unassembled WGS sequence"/>
</dbReference>
<proteinExistence type="predicted"/>
<dbReference type="EMBL" id="DS113798">
    <property type="protein sequence ID" value="EAX95589.1"/>
    <property type="molecule type" value="Genomic_DNA"/>
</dbReference>
<keyword evidence="3" id="KW-1185">Reference proteome</keyword>
<gene>
    <name evidence="2" type="ORF">TVAG_370930</name>
</gene>
<dbReference type="RefSeq" id="XP_001308519.1">
    <property type="nucleotide sequence ID" value="XM_001308518.1"/>
</dbReference>
<dbReference type="VEuPathDB" id="TrichDB:TVAG_370930"/>
<accession>A2FHP5</accession>
<feature type="region of interest" description="Disordered" evidence="1">
    <location>
        <begin position="1"/>
        <end position="23"/>
    </location>
</feature>
<dbReference type="AlphaFoldDB" id="A2FHP5"/>
<reference evidence="2" key="1">
    <citation type="submission" date="2006-10" db="EMBL/GenBank/DDBJ databases">
        <authorList>
            <person name="Amadeo P."/>
            <person name="Zhao Q."/>
            <person name="Wortman J."/>
            <person name="Fraser-Liggett C."/>
            <person name="Carlton J."/>
        </authorList>
    </citation>
    <scope>NUCLEOTIDE SEQUENCE</scope>
    <source>
        <strain evidence="2">G3</strain>
    </source>
</reference>
<evidence type="ECO:0000256" key="1">
    <source>
        <dbReference type="SAM" id="MobiDB-lite"/>
    </source>
</evidence>
<dbReference type="InParanoid" id="A2FHP5"/>
<dbReference type="VEuPathDB" id="TrichDB:TVAGG3_0946510"/>